<keyword evidence="1" id="KW-0732">Signal</keyword>
<name>A0ABY6N4M3_9ALTE</name>
<protein>
    <submittedName>
        <fullName evidence="2">Uncharacterized protein</fullName>
    </submittedName>
</protein>
<sequence>MSCRFFGVRVLVALSFVCVATFYSPAYAHYPLLDCRFGAEDSAQVYCSAGFSDGSKAPNVLMEVFSEDDEVVAQGRTNDRALFDFNRPDGAFFIIMDAGPGHVIEIPDEEVLQP</sequence>
<gene>
    <name evidence="2" type="ORF">NKI27_04825</name>
</gene>
<keyword evidence="3" id="KW-1185">Reference proteome</keyword>
<evidence type="ECO:0000313" key="3">
    <source>
        <dbReference type="Proteomes" id="UP001163739"/>
    </source>
</evidence>
<proteinExistence type="predicted"/>
<dbReference type="Proteomes" id="UP001163739">
    <property type="component" value="Chromosome"/>
</dbReference>
<evidence type="ECO:0000313" key="2">
    <source>
        <dbReference type="EMBL" id="UZE97077.1"/>
    </source>
</evidence>
<evidence type="ECO:0000256" key="1">
    <source>
        <dbReference type="SAM" id="SignalP"/>
    </source>
</evidence>
<feature type="signal peptide" evidence="1">
    <location>
        <begin position="1"/>
        <end position="28"/>
    </location>
</feature>
<reference evidence="2" key="1">
    <citation type="submission" date="2022-06" db="EMBL/GenBank/DDBJ databases">
        <title>Alkalimarinus sp. nov., isolated from gut of a Alitta virens.</title>
        <authorList>
            <person name="Yang A.I."/>
            <person name="Shin N.-R."/>
        </authorList>
    </citation>
    <scope>NUCLEOTIDE SEQUENCE</scope>
    <source>
        <strain evidence="2">A2M4</strain>
    </source>
</reference>
<feature type="chain" id="PRO_5047351536" evidence="1">
    <location>
        <begin position="29"/>
        <end position="114"/>
    </location>
</feature>
<accession>A0ABY6N4M3</accession>
<dbReference type="RefSeq" id="WP_265048558.1">
    <property type="nucleotide sequence ID" value="NZ_CP100390.1"/>
</dbReference>
<organism evidence="2 3">
    <name type="scientific">Alkalimarinus alittae</name>
    <dbReference type="NCBI Taxonomy" id="2961619"/>
    <lineage>
        <taxon>Bacteria</taxon>
        <taxon>Pseudomonadati</taxon>
        <taxon>Pseudomonadota</taxon>
        <taxon>Gammaproteobacteria</taxon>
        <taxon>Alteromonadales</taxon>
        <taxon>Alteromonadaceae</taxon>
        <taxon>Alkalimarinus</taxon>
    </lineage>
</organism>
<dbReference type="EMBL" id="CP100390">
    <property type="protein sequence ID" value="UZE97077.1"/>
    <property type="molecule type" value="Genomic_DNA"/>
</dbReference>